<dbReference type="PANTHER" id="PTHR42743:SF11">
    <property type="entry name" value="AMINODEOXYCHORISMATE LYASE"/>
    <property type="match status" value="1"/>
</dbReference>
<dbReference type="Gene3D" id="3.30.470.10">
    <property type="match status" value="1"/>
</dbReference>
<dbReference type="InterPro" id="IPR001544">
    <property type="entry name" value="Aminotrans_IV"/>
</dbReference>
<dbReference type="InterPro" id="IPR050571">
    <property type="entry name" value="Class-IV_PLP-Dep_Aminotrnsfr"/>
</dbReference>
<accession>A0A1G8NMS8</accession>
<dbReference type="InterPro" id="IPR043132">
    <property type="entry name" value="BCAT-like_C"/>
</dbReference>
<evidence type="ECO:0000313" key="6">
    <source>
        <dbReference type="EMBL" id="SDI81442.1"/>
    </source>
</evidence>
<dbReference type="InterPro" id="IPR036038">
    <property type="entry name" value="Aminotransferase-like"/>
</dbReference>
<dbReference type="Pfam" id="PF01063">
    <property type="entry name" value="Aminotran_4"/>
    <property type="match status" value="1"/>
</dbReference>
<protein>
    <submittedName>
        <fullName evidence="6">Branched-chain amino acid aminotransferase</fullName>
    </submittedName>
</protein>
<evidence type="ECO:0000256" key="4">
    <source>
        <dbReference type="RuleBase" id="RU004106"/>
    </source>
</evidence>
<sequence length="271" mass="31192">MEKIRGAFALRNQEFIQADEFHYVLEKDNVYEVIRIIQGVPLFLEEHMERMAASIELLNMPFTFSLEEIKGLMKNLCHKNGFTKGNIKLVVNGEKVPALYLYFIPHSYPDAFLYAEGIKTKTIFLERSNPNAKVVRLSYKEKVTSFIEEHHIYEALLVNREDEITEGSKSNVFFVLDETLYTPPLKDVLGGVTRKRILQIAEELSFPVKEEPVKLSDLSRMEAAFISGTSPKILPISKIDEKELSSTTHPMVRKLLNAYNDRIQDYITSQL</sequence>
<dbReference type="GO" id="GO:0005829">
    <property type="term" value="C:cytosol"/>
    <property type="evidence" value="ECO:0007669"/>
    <property type="project" value="TreeGrafter"/>
</dbReference>
<organism evidence="6 7">
    <name type="scientific">Proteiniclasticum ruminis</name>
    <dbReference type="NCBI Taxonomy" id="398199"/>
    <lineage>
        <taxon>Bacteria</taxon>
        <taxon>Bacillati</taxon>
        <taxon>Bacillota</taxon>
        <taxon>Clostridia</taxon>
        <taxon>Eubacteriales</taxon>
        <taxon>Clostridiaceae</taxon>
        <taxon>Proteiniclasticum</taxon>
    </lineage>
</organism>
<dbReference type="RefSeq" id="WP_031575752.1">
    <property type="nucleotide sequence ID" value="NZ_DAMANS010000031.1"/>
</dbReference>
<dbReference type="CDD" id="cd00449">
    <property type="entry name" value="PLPDE_IV"/>
    <property type="match status" value="1"/>
</dbReference>
<proteinExistence type="inferred from homology"/>
<evidence type="ECO:0000256" key="1">
    <source>
        <dbReference type="ARBA" id="ARBA00001933"/>
    </source>
</evidence>
<dbReference type="SUPFAM" id="SSF56752">
    <property type="entry name" value="D-aminoacid aminotransferase-like PLP-dependent enzymes"/>
    <property type="match status" value="1"/>
</dbReference>
<reference evidence="6 7" key="1">
    <citation type="submission" date="2016-10" db="EMBL/GenBank/DDBJ databases">
        <authorList>
            <person name="de Groot N.N."/>
        </authorList>
    </citation>
    <scope>NUCLEOTIDE SEQUENCE [LARGE SCALE GENOMIC DNA]</scope>
    <source>
        <strain evidence="6 7">CGMCC 1.5058</strain>
    </source>
</reference>
<comment type="similarity">
    <text evidence="2 4">Belongs to the class-IV pyridoxal-phosphate-dependent aminotransferase family.</text>
</comment>
<dbReference type="InterPro" id="IPR018300">
    <property type="entry name" value="Aminotrans_IV_CS"/>
</dbReference>
<evidence type="ECO:0000313" key="7">
    <source>
        <dbReference type="Proteomes" id="UP000183255"/>
    </source>
</evidence>
<evidence type="ECO:0000256" key="5">
    <source>
        <dbReference type="RuleBase" id="RU004516"/>
    </source>
</evidence>
<dbReference type="EMBL" id="FNDZ01000004">
    <property type="protein sequence ID" value="SDI81442.1"/>
    <property type="molecule type" value="Genomic_DNA"/>
</dbReference>
<dbReference type="Gene3D" id="3.20.10.10">
    <property type="entry name" value="D-amino Acid Aminotransferase, subunit A, domain 2"/>
    <property type="match status" value="1"/>
</dbReference>
<dbReference type="Proteomes" id="UP000183255">
    <property type="component" value="Unassembled WGS sequence"/>
</dbReference>
<comment type="cofactor">
    <cofactor evidence="1 5">
        <name>pyridoxal 5'-phosphate</name>
        <dbReference type="ChEBI" id="CHEBI:597326"/>
    </cofactor>
</comment>
<dbReference type="PROSITE" id="PS00770">
    <property type="entry name" value="AA_TRANSFER_CLASS_4"/>
    <property type="match status" value="1"/>
</dbReference>
<dbReference type="GO" id="GO:0008652">
    <property type="term" value="P:amino acid biosynthetic process"/>
    <property type="evidence" value="ECO:0007669"/>
    <property type="project" value="UniProtKB-ARBA"/>
</dbReference>
<gene>
    <name evidence="6" type="ORF">SAMN05421804_104249</name>
</gene>
<dbReference type="GO" id="GO:0046394">
    <property type="term" value="P:carboxylic acid biosynthetic process"/>
    <property type="evidence" value="ECO:0007669"/>
    <property type="project" value="UniProtKB-ARBA"/>
</dbReference>
<name>A0A1G8NMS8_9CLOT</name>
<keyword evidence="6" id="KW-0032">Aminotransferase</keyword>
<dbReference type="FunFam" id="3.20.10.10:FF:000002">
    <property type="entry name" value="D-alanine aminotransferase"/>
    <property type="match status" value="1"/>
</dbReference>
<evidence type="ECO:0000256" key="3">
    <source>
        <dbReference type="ARBA" id="ARBA00022898"/>
    </source>
</evidence>
<evidence type="ECO:0000256" key="2">
    <source>
        <dbReference type="ARBA" id="ARBA00009320"/>
    </source>
</evidence>
<dbReference type="PANTHER" id="PTHR42743">
    <property type="entry name" value="AMINO-ACID AMINOTRANSFERASE"/>
    <property type="match status" value="1"/>
</dbReference>
<dbReference type="InterPro" id="IPR043131">
    <property type="entry name" value="BCAT-like_N"/>
</dbReference>
<dbReference type="GO" id="GO:0008483">
    <property type="term" value="F:transaminase activity"/>
    <property type="evidence" value="ECO:0007669"/>
    <property type="project" value="UniProtKB-KW"/>
</dbReference>
<dbReference type="AlphaFoldDB" id="A0A1G8NMS8"/>
<keyword evidence="6" id="KW-0808">Transferase</keyword>
<keyword evidence="3 5" id="KW-0663">Pyridoxal phosphate</keyword>